<evidence type="ECO:0000313" key="2">
    <source>
        <dbReference type="EMBL" id="RUS68073.1"/>
    </source>
</evidence>
<feature type="signal peptide" evidence="1">
    <location>
        <begin position="1"/>
        <end position="23"/>
    </location>
</feature>
<proteinExistence type="predicted"/>
<feature type="chain" id="PRO_5019245271" evidence="1">
    <location>
        <begin position="24"/>
        <end position="318"/>
    </location>
</feature>
<accession>A0A433SH53</accession>
<dbReference type="InterPro" id="IPR006597">
    <property type="entry name" value="Sel1-like"/>
</dbReference>
<dbReference type="PANTHER" id="PTHR11102">
    <property type="entry name" value="SEL-1-LIKE PROTEIN"/>
    <property type="match status" value="1"/>
</dbReference>
<protein>
    <submittedName>
        <fullName evidence="2">Secretory immunoglobulin A-binding protein EsiB</fullName>
    </submittedName>
</protein>
<dbReference type="InterPro" id="IPR011990">
    <property type="entry name" value="TPR-like_helical_dom_sf"/>
</dbReference>
<dbReference type="EMBL" id="PQSP01000001">
    <property type="protein sequence ID" value="RUS68073.1"/>
    <property type="molecule type" value="Genomic_DNA"/>
</dbReference>
<name>A0A433SH53_9BURK</name>
<organism evidence="2 3">
    <name type="scientific">Saezia sanguinis</name>
    <dbReference type="NCBI Taxonomy" id="1965230"/>
    <lineage>
        <taxon>Bacteria</taxon>
        <taxon>Pseudomonadati</taxon>
        <taxon>Pseudomonadota</taxon>
        <taxon>Betaproteobacteria</taxon>
        <taxon>Burkholderiales</taxon>
        <taxon>Saeziaceae</taxon>
        <taxon>Saezia</taxon>
    </lineage>
</organism>
<dbReference type="AlphaFoldDB" id="A0A433SH53"/>
<dbReference type="Pfam" id="PF08238">
    <property type="entry name" value="Sel1"/>
    <property type="match status" value="2"/>
</dbReference>
<sequence precursor="true">MLRKLGAGILLATCAVFTLNAVAMPSSSGESTPAIYNWVQMPLDERIALAQQGNVEAQFNVGYLYLTNTLVKQDVDTAKKWLVEAATQGHVDAMLLLCSELDEPQWGASLMAAAQNGNTQAQENLVDYANSNCFGEMPYNEVEQLKRQWQEQIFAAYEHAAQQGNEWAQFQVGAYYRSGEGVEQDREKAAYWWQQSADQGNQLAVLALDKLLDSGNVTDESVIQSLRRRVELHEVSAAEMVLLGIFYVDKKEPRNLEKAFVLMSMSIAGTVRFSHTPDLEVFKVLMLRDLVFEKMNVSQTQADALLKQCMKDFSENCY</sequence>
<dbReference type="PANTHER" id="PTHR11102:SF160">
    <property type="entry name" value="ERAD-ASSOCIATED E3 UBIQUITIN-PROTEIN LIGASE COMPONENT HRD3"/>
    <property type="match status" value="1"/>
</dbReference>
<keyword evidence="3" id="KW-1185">Reference proteome</keyword>
<dbReference type="SMART" id="SM00671">
    <property type="entry name" value="SEL1"/>
    <property type="match status" value="3"/>
</dbReference>
<dbReference type="Proteomes" id="UP000286947">
    <property type="component" value="Unassembled WGS sequence"/>
</dbReference>
<gene>
    <name evidence="2" type="primary">esiB_1</name>
    <name evidence="2" type="ORF">CUZ56_00557</name>
</gene>
<evidence type="ECO:0000313" key="3">
    <source>
        <dbReference type="Proteomes" id="UP000286947"/>
    </source>
</evidence>
<evidence type="ECO:0000256" key="1">
    <source>
        <dbReference type="SAM" id="SignalP"/>
    </source>
</evidence>
<reference evidence="2 3" key="1">
    <citation type="submission" date="2018-01" db="EMBL/GenBank/DDBJ databases">
        <title>Saezia sanguinis gen. nov., sp. nov., in the order Burkholderiales isolated from human blood.</title>
        <authorList>
            <person name="Medina-Pascual M.J."/>
            <person name="Valdezate S."/>
            <person name="Monzon S."/>
            <person name="Cuesta I."/>
            <person name="Carrasco G."/>
            <person name="Villalon P."/>
            <person name="Saez-Nieto J.A."/>
        </authorList>
    </citation>
    <scope>NUCLEOTIDE SEQUENCE [LARGE SCALE GENOMIC DNA]</scope>
    <source>
        <strain evidence="2 3">CNM695-12</strain>
    </source>
</reference>
<keyword evidence="1" id="KW-0732">Signal</keyword>
<dbReference type="RefSeq" id="WP_162615231.1">
    <property type="nucleotide sequence ID" value="NZ_PQSP01000001.1"/>
</dbReference>
<dbReference type="Gene3D" id="1.25.40.10">
    <property type="entry name" value="Tetratricopeptide repeat domain"/>
    <property type="match status" value="2"/>
</dbReference>
<dbReference type="InterPro" id="IPR050767">
    <property type="entry name" value="Sel1_AlgK"/>
</dbReference>
<dbReference type="SUPFAM" id="SSF81901">
    <property type="entry name" value="HCP-like"/>
    <property type="match status" value="2"/>
</dbReference>
<comment type="caution">
    <text evidence="2">The sequence shown here is derived from an EMBL/GenBank/DDBJ whole genome shotgun (WGS) entry which is preliminary data.</text>
</comment>